<comment type="caution">
    <text evidence="1">The sequence shown here is derived from an EMBL/GenBank/DDBJ whole genome shotgun (WGS) entry which is preliminary data.</text>
</comment>
<name>A0A0L6VID3_9BASI</name>
<sequence length="142" mass="16127">MTSDERRAWRRRKIDVLNKIIDRGGHVLLHDEVGENGKFRLTAVVSKQLRDSVDAEPSTINIVVTRPTILELFNWIMNTFSALNCADTKLRRLVEIQGDDCANFEYGSFLKRDSTYPGHDLIIFEMRVYSILDAASAAARVG</sequence>
<organism evidence="1 2">
    <name type="scientific">Puccinia sorghi</name>
    <dbReference type="NCBI Taxonomy" id="27349"/>
    <lineage>
        <taxon>Eukaryota</taxon>
        <taxon>Fungi</taxon>
        <taxon>Dikarya</taxon>
        <taxon>Basidiomycota</taxon>
        <taxon>Pucciniomycotina</taxon>
        <taxon>Pucciniomycetes</taxon>
        <taxon>Pucciniales</taxon>
        <taxon>Pucciniaceae</taxon>
        <taxon>Puccinia</taxon>
    </lineage>
</organism>
<evidence type="ECO:0000313" key="2">
    <source>
        <dbReference type="Proteomes" id="UP000037035"/>
    </source>
</evidence>
<evidence type="ECO:0000313" key="1">
    <source>
        <dbReference type="EMBL" id="KNZ60474.1"/>
    </source>
</evidence>
<keyword evidence="2" id="KW-1185">Reference proteome</keyword>
<protein>
    <submittedName>
        <fullName evidence="1">Uncharacterized protein</fullName>
    </submittedName>
</protein>
<dbReference type="STRING" id="27349.A0A0L6VID3"/>
<dbReference type="AlphaFoldDB" id="A0A0L6VID3"/>
<proteinExistence type="predicted"/>
<dbReference type="VEuPathDB" id="FungiDB:VP01_1549g5"/>
<gene>
    <name evidence="1" type="ORF">VP01_1549g5</name>
</gene>
<accession>A0A0L6VID3</accession>
<dbReference type="EMBL" id="LAVV01006108">
    <property type="protein sequence ID" value="KNZ60474.1"/>
    <property type="molecule type" value="Genomic_DNA"/>
</dbReference>
<dbReference type="Proteomes" id="UP000037035">
    <property type="component" value="Unassembled WGS sequence"/>
</dbReference>
<reference evidence="1 2" key="1">
    <citation type="submission" date="2015-08" db="EMBL/GenBank/DDBJ databases">
        <title>Next Generation Sequencing and Analysis of the Genome of Puccinia sorghi L Schw, the Causal Agent of Maize Common Rust.</title>
        <authorList>
            <person name="Rochi L."/>
            <person name="Burguener G."/>
            <person name="Darino M."/>
            <person name="Turjanski A."/>
            <person name="Kreff E."/>
            <person name="Dieguez M.J."/>
            <person name="Sacco F."/>
        </authorList>
    </citation>
    <scope>NUCLEOTIDE SEQUENCE [LARGE SCALE GENOMIC DNA]</scope>
    <source>
        <strain evidence="1 2">RO10H11247</strain>
    </source>
</reference>
<dbReference type="OrthoDB" id="428159at2759"/>